<feature type="transmembrane region" description="Helical" evidence="1">
    <location>
        <begin position="35"/>
        <end position="52"/>
    </location>
</feature>
<dbReference type="Pfam" id="PF14150">
    <property type="entry name" value="YesK"/>
    <property type="match status" value="1"/>
</dbReference>
<evidence type="ECO:0000256" key="1">
    <source>
        <dbReference type="SAM" id="Phobius"/>
    </source>
</evidence>
<dbReference type="RefSeq" id="WP_212119945.1">
    <property type="nucleotide sequence ID" value="NZ_JAGTPX020000017.1"/>
</dbReference>
<name>A0A941GIX1_NIACI</name>
<dbReference type="EMBL" id="JAGTPX010000016">
    <property type="protein sequence ID" value="MBR8670952.1"/>
    <property type="molecule type" value="Genomic_DNA"/>
</dbReference>
<comment type="caution">
    <text evidence="2">The sequence shown here is derived from an EMBL/GenBank/DDBJ whole genome shotgun (WGS) entry which is preliminary data.</text>
</comment>
<keyword evidence="1" id="KW-1133">Transmembrane helix</keyword>
<reference evidence="2" key="1">
    <citation type="submission" date="2021-04" db="EMBL/GenBank/DDBJ databases">
        <title>Genomic analysis of electroactive and textile dye degrading Bacillus circulans strain: DC10 isolated from constructed wetland-microbial fuel cells treating textile dye wastewaters.</title>
        <authorList>
            <person name="Patel D.U."/>
            <person name="Desai C.R."/>
        </authorList>
    </citation>
    <scope>NUCLEOTIDE SEQUENCE</scope>
    <source>
        <strain evidence="2">DC10</strain>
    </source>
</reference>
<organism evidence="2">
    <name type="scientific">Niallia circulans</name>
    <name type="common">Bacillus circulans</name>
    <dbReference type="NCBI Taxonomy" id="1397"/>
    <lineage>
        <taxon>Bacteria</taxon>
        <taxon>Bacillati</taxon>
        <taxon>Bacillota</taxon>
        <taxon>Bacilli</taxon>
        <taxon>Bacillales</taxon>
        <taxon>Bacillaceae</taxon>
        <taxon>Niallia</taxon>
    </lineage>
</organism>
<keyword evidence="1" id="KW-0812">Transmembrane</keyword>
<proteinExistence type="predicted"/>
<accession>A0A941GIX1</accession>
<evidence type="ECO:0000313" key="2">
    <source>
        <dbReference type="EMBL" id="MBR8670952.1"/>
    </source>
</evidence>
<gene>
    <name evidence="2" type="ORF">KD144_15550</name>
</gene>
<protein>
    <submittedName>
        <fullName evidence="2">Uncharacterized protein</fullName>
    </submittedName>
</protein>
<feature type="transmembrane region" description="Helical" evidence="1">
    <location>
        <begin position="6"/>
        <end position="23"/>
    </location>
</feature>
<keyword evidence="1" id="KW-0472">Membrane</keyword>
<dbReference type="InterPro" id="IPR025434">
    <property type="entry name" value="YesK-like"/>
</dbReference>
<dbReference type="AlphaFoldDB" id="A0A941GIX1"/>
<sequence>MFFLIPAAYGSIVGVIVLIASLLIKKFHKRSTSFIPIYIGMIIGIGTIVYSIKVVRGFEGASIGLVGLTIIVEH</sequence>